<evidence type="ECO:0000256" key="7">
    <source>
        <dbReference type="ARBA" id="ARBA00022989"/>
    </source>
</evidence>
<comment type="function">
    <text evidence="9">Substrate adapter for ufmylation, the covalent attachment of the ubiquitin-like modifier UFM1 to substrate proteins. Required for ufmylation of Atg9; protects the nervous system during aging, possibly by stabilizing Atg9 and supporting its function.</text>
</comment>
<accession>A0A4Y7M374</accession>
<evidence type="ECO:0000256" key="8">
    <source>
        <dbReference type="ARBA" id="ARBA00023136"/>
    </source>
</evidence>
<dbReference type="SUPFAM" id="SSF46785">
    <property type="entry name" value="Winged helix' DNA-binding domain"/>
    <property type="match status" value="1"/>
</dbReference>
<sequence>MDNTVALAAAAVVLFLIIILLSFLRNQFASQTPKVEEPEVQQEIPAVGGVRRAVAARNRIGLRNRGGQRQQAQDEPGIAEGNHGGAEEDSNDETTASLLDLGDMKVGKKKLAKLEAKAERKATREAEEKEREERKALELEKEKDRKRLEELEEQAEKEKEEKIKREAEEKIRREHEEYLKMKAAFTVEEQGYDATEESTEENLLQKFIDYVRETKIVLLEELAAHFQLKIQDAIDRLQKLVQEGLLTGVIDDRGKFIYISREEMEAVAKFIRQRGRVSLSDLAESSNQLIQLGPQIQLDQAESH</sequence>
<dbReference type="EMBL" id="LR006571">
    <property type="protein sequence ID" value="SVE76190.1"/>
    <property type="molecule type" value="mRNA"/>
</dbReference>
<dbReference type="InterPro" id="IPR019153">
    <property type="entry name" value="DDRGK_dom-contain"/>
</dbReference>
<evidence type="ECO:0000256" key="4">
    <source>
        <dbReference type="ARBA" id="ARBA00022692"/>
    </source>
</evidence>
<dbReference type="PANTHER" id="PTHR48176:SF1">
    <property type="entry name" value="DDRGK DOMAIN-CONTAINING PROTEIN 1"/>
    <property type="match status" value="1"/>
</dbReference>
<evidence type="ECO:0000256" key="12">
    <source>
        <dbReference type="SAM" id="MobiDB-lite"/>
    </source>
</evidence>
<comment type="subunit">
    <text evidence="10">Interacts with Atg9; the interaction is transient.</text>
</comment>
<gene>
    <name evidence="14" type="primary">EOG090X0N9E</name>
</gene>
<dbReference type="FunFam" id="1.10.10.10:FF:000143">
    <property type="entry name" value="DDRGK domain-containing protein 1"/>
    <property type="match status" value="1"/>
</dbReference>
<name>A0A4Y7M374_9CRUS</name>
<evidence type="ECO:0000313" key="14">
    <source>
        <dbReference type="EMBL" id="SVE76190.1"/>
    </source>
</evidence>
<organism evidence="14">
    <name type="scientific">Daphnia hispanica</name>
    <dbReference type="NCBI Taxonomy" id="575233"/>
    <lineage>
        <taxon>Eukaryota</taxon>
        <taxon>Metazoa</taxon>
        <taxon>Ecdysozoa</taxon>
        <taxon>Arthropoda</taxon>
        <taxon>Crustacea</taxon>
        <taxon>Branchiopoda</taxon>
        <taxon>Diplostraca</taxon>
        <taxon>Cladocera</taxon>
        <taxon>Anomopoda</taxon>
        <taxon>Daphniidae</taxon>
        <taxon>Daphnia</taxon>
    </lineage>
</organism>
<dbReference type="AlphaFoldDB" id="A0A4Y7M374"/>
<evidence type="ECO:0000256" key="11">
    <source>
        <dbReference type="SAM" id="Coils"/>
    </source>
</evidence>
<keyword evidence="6" id="KW-0256">Endoplasmic reticulum</keyword>
<dbReference type="SMART" id="SM01128">
    <property type="entry name" value="DDRGK"/>
    <property type="match status" value="1"/>
</dbReference>
<comment type="subcellular location">
    <subcellularLocation>
        <location evidence="1">Endoplasmic reticulum membrane</location>
        <topology evidence="1">Single-pass membrane protein</topology>
    </subcellularLocation>
</comment>
<evidence type="ECO:0000256" key="2">
    <source>
        <dbReference type="ARBA" id="ARBA00009829"/>
    </source>
</evidence>
<keyword evidence="4 13" id="KW-0812">Transmembrane</keyword>
<dbReference type="Gene3D" id="1.10.10.10">
    <property type="entry name" value="Winged helix-like DNA-binding domain superfamily/Winged helix DNA-binding domain"/>
    <property type="match status" value="1"/>
</dbReference>
<dbReference type="InterPro" id="IPR050899">
    <property type="entry name" value="DDRGK_domain-containing"/>
</dbReference>
<dbReference type="PANTHER" id="PTHR48176">
    <property type="entry name" value="DDRGK DOMAIN-CONTAINING PROTEIN 1"/>
    <property type="match status" value="1"/>
</dbReference>
<feature type="region of interest" description="Disordered" evidence="12">
    <location>
        <begin position="61"/>
        <end position="100"/>
    </location>
</feature>
<evidence type="ECO:0000256" key="5">
    <source>
        <dbReference type="ARBA" id="ARBA00022786"/>
    </source>
</evidence>
<keyword evidence="7 13" id="KW-1133">Transmembrane helix</keyword>
<proteinExistence type="evidence at transcript level"/>
<evidence type="ECO:0000256" key="3">
    <source>
        <dbReference type="ARBA" id="ARBA00018218"/>
    </source>
</evidence>
<evidence type="ECO:0000256" key="10">
    <source>
        <dbReference type="ARBA" id="ARBA00049687"/>
    </source>
</evidence>
<feature type="transmembrane region" description="Helical" evidence="13">
    <location>
        <begin position="6"/>
        <end position="24"/>
    </location>
</feature>
<dbReference type="InterPro" id="IPR036390">
    <property type="entry name" value="WH_DNA-bd_sf"/>
</dbReference>
<dbReference type="GO" id="GO:0005789">
    <property type="term" value="C:endoplasmic reticulum membrane"/>
    <property type="evidence" value="ECO:0007669"/>
    <property type="project" value="UniProtKB-SubCell"/>
</dbReference>
<evidence type="ECO:0000256" key="6">
    <source>
        <dbReference type="ARBA" id="ARBA00022824"/>
    </source>
</evidence>
<dbReference type="Pfam" id="PF09756">
    <property type="entry name" value="DDRGK"/>
    <property type="match status" value="1"/>
</dbReference>
<keyword evidence="8 13" id="KW-0472">Membrane</keyword>
<evidence type="ECO:0000256" key="13">
    <source>
        <dbReference type="SAM" id="Phobius"/>
    </source>
</evidence>
<evidence type="ECO:0000256" key="1">
    <source>
        <dbReference type="ARBA" id="ARBA00004389"/>
    </source>
</evidence>
<evidence type="ECO:0000256" key="9">
    <source>
        <dbReference type="ARBA" id="ARBA00049608"/>
    </source>
</evidence>
<dbReference type="InterPro" id="IPR036388">
    <property type="entry name" value="WH-like_DNA-bd_sf"/>
</dbReference>
<comment type="similarity">
    <text evidence="2">Belongs to the DDRGK1 family.</text>
</comment>
<keyword evidence="11" id="KW-0175">Coiled coil</keyword>
<reference evidence="14" key="1">
    <citation type="submission" date="2018-08" db="EMBL/GenBank/DDBJ databases">
        <authorList>
            <person name="Cornetti L."/>
        </authorList>
    </citation>
    <scope>NUCLEOTIDE SEQUENCE</scope>
    <source>
        <strain evidence="14">PT-GA-1</strain>
    </source>
</reference>
<protein>
    <recommendedName>
        <fullName evidence="3">DDRGK domain-containing protein 1</fullName>
    </recommendedName>
</protein>
<dbReference type="GO" id="GO:0044389">
    <property type="term" value="F:ubiquitin-like protein ligase binding"/>
    <property type="evidence" value="ECO:0007669"/>
    <property type="project" value="TreeGrafter"/>
</dbReference>
<feature type="coiled-coil region" evidence="11">
    <location>
        <begin position="109"/>
        <end position="184"/>
    </location>
</feature>
<keyword evidence="5" id="KW-0833">Ubl conjugation pathway</keyword>